<gene>
    <name evidence="4" type="ORF">POTOM_025956</name>
</gene>
<comment type="caution">
    <text evidence="4">The sequence shown here is derived from an EMBL/GenBank/DDBJ whole genome shotgun (WGS) entry which is preliminary data.</text>
</comment>
<dbReference type="GO" id="GO:0008104">
    <property type="term" value="P:intracellular protein localization"/>
    <property type="evidence" value="ECO:0007669"/>
    <property type="project" value="TreeGrafter"/>
</dbReference>
<feature type="region of interest" description="Disordered" evidence="2">
    <location>
        <begin position="197"/>
        <end position="217"/>
    </location>
</feature>
<feature type="domain" description="Exocyst component Exo84 C-terminal" evidence="3">
    <location>
        <begin position="4"/>
        <end position="89"/>
    </location>
</feature>
<dbReference type="GO" id="GO:0000145">
    <property type="term" value="C:exocyst"/>
    <property type="evidence" value="ECO:0007669"/>
    <property type="project" value="InterPro"/>
</dbReference>
<protein>
    <recommendedName>
        <fullName evidence="3">Exocyst component Exo84 C-terminal domain-containing protein</fullName>
    </recommendedName>
</protein>
<dbReference type="PANTHER" id="PTHR21426">
    <property type="entry name" value="EXOCYST COMPLEX COMPONENT 8"/>
    <property type="match status" value="1"/>
</dbReference>
<accession>A0A8X7ZHZ5</accession>
<dbReference type="FunFam" id="1.20.58.1220:FF:000001">
    <property type="entry name" value="Exocyst complex component EXO84B"/>
    <property type="match status" value="1"/>
</dbReference>
<dbReference type="EMBL" id="JAAWWB010000012">
    <property type="protein sequence ID" value="KAG6770279.1"/>
    <property type="molecule type" value="Genomic_DNA"/>
</dbReference>
<evidence type="ECO:0000256" key="2">
    <source>
        <dbReference type="SAM" id="MobiDB-lite"/>
    </source>
</evidence>
<dbReference type="GO" id="GO:0006893">
    <property type="term" value="P:Golgi to plasma membrane transport"/>
    <property type="evidence" value="ECO:0007669"/>
    <property type="project" value="TreeGrafter"/>
</dbReference>
<evidence type="ECO:0000313" key="4">
    <source>
        <dbReference type="EMBL" id="KAG6770279.1"/>
    </source>
</evidence>
<dbReference type="PANTHER" id="PTHR21426:SF15">
    <property type="entry name" value="EXOCYST COMPLEX COMPONENT EXO84A"/>
    <property type="match status" value="1"/>
</dbReference>
<dbReference type="AlphaFoldDB" id="A0A8X7ZHZ5"/>
<dbReference type="Pfam" id="PF16528">
    <property type="entry name" value="Exo84_C"/>
    <property type="match status" value="1"/>
</dbReference>
<name>A0A8X7ZHZ5_POPTO</name>
<keyword evidence="5" id="KW-1185">Reference proteome</keyword>
<reference evidence="4" key="1">
    <citation type="journal article" date="2020" name="bioRxiv">
        <title>Hybrid origin of Populus tomentosa Carr. identified through genome sequencing and phylogenomic analysis.</title>
        <authorList>
            <person name="An X."/>
            <person name="Gao K."/>
            <person name="Chen Z."/>
            <person name="Li J."/>
            <person name="Yang X."/>
            <person name="Yang X."/>
            <person name="Zhou J."/>
            <person name="Guo T."/>
            <person name="Zhao T."/>
            <person name="Huang S."/>
            <person name="Miao D."/>
            <person name="Khan W.U."/>
            <person name="Rao P."/>
            <person name="Ye M."/>
            <person name="Lei B."/>
            <person name="Liao W."/>
            <person name="Wang J."/>
            <person name="Ji L."/>
            <person name="Li Y."/>
            <person name="Guo B."/>
            <person name="Mustafa N.S."/>
            <person name="Li S."/>
            <person name="Yun Q."/>
            <person name="Keller S.R."/>
            <person name="Mao J."/>
            <person name="Zhang R."/>
            <person name="Strauss S.H."/>
        </authorList>
    </citation>
    <scope>NUCLEOTIDE SEQUENCE</scope>
    <source>
        <strain evidence="4">GM15</strain>
        <tissue evidence="4">Leaf</tissue>
    </source>
</reference>
<organism evidence="4 5">
    <name type="scientific">Populus tomentosa</name>
    <name type="common">Chinese white poplar</name>
    <dbReference type="NCBI Taxonomy" id="118781"/>
    <lineage>
        <taxon>Eukaryota</taxon>
        <taxon>Viridiplantae</taxon>
        <taxon>Streptophyta</taxon>
        <taxon>Embryophyta</taxon>
        <taxon>Tracheophyta</taxon>
        <taxon>Spermatophyta</taxon>
        <taxon>Magnoliopsida</taxon>
        <taxon>eudicotyledons</taxon>
        <taxon>Gunneridae</taxon>
        <taxon>Pentapetalae</taxon>
        <taxon>rosids</taxon>
        <taxon>fabids</taxon>
        <taxon>Malpighiales</taxon>
        <taxon>Salicaceae</taxon>
        <taxon>Saliceae</taxon>
        <taxon>Populus</taxon>
    </lineage>
</organism>
<dbReference type="Proteomes" id="UP000886885">
    <property type="component" value="Chromosome 6D"/>
</dbReference>
<sequence length="277" mass="31296">MEEAYTAALSQIVFSTIIQAASDSLEVYREELAYTSELVTWAVKEIESFAFLLKRHVLAQSAAARRLRVAAKCIHICLGHCSLSEARGLSLAPVLLRLFRPIIEQALNDNLKKNEESSAALAAADDWLRTYPPAGGSPFSRTASLELSRQRMKRAWKIQEVEAGNESQQLALLPSVLLLEDELLPCSAMKLLPFPTRMDEQPKRASERQSRLPEQRQWKKKLQRSVDHLRDSFCRQHALDLIFTEDGDTHLNAYIYTSVDGSTEDPEWFPSAIFHAV</sequence>
<proteinExistence type="predicted"/>
<evidence type="ECO:0000256" key="1">
    <source>
        <dbReference type="ARBA" id="ARBA00022448"/>
    </source>
</evidence>
<evidence type="ECO:0000313" key="5">
    <source>
        <dbReference type="Proteomes" id="UP000886885"/>
    </source>
</evidence>
<dbReference type="InterPro" id="IPR033961">
    <property type="entry name" value="Exo84"/>
</dbReference>
<dbReference type="GO" id="GO:0006887">
    <property type="term" value="P:exocytosis"/>
    <property type="evidence" value="ECO:0007669"/>
    <property type="project" value="InterPro"/>
</dbReference>
<dbReference type="InterPro" id="IPR032403">
    <property type="entry name" value="Exo84_C"/>
</dbReference>
<dbReference type="OrthoDB" id="642193at2759"/>
<keyword evidence="1" id="KW-0813">Transport</keyword>
<evidence type="ECO:0000259" key="3">
    <source>
        <dbReference type="Pfam" id="PF16528"/>
    </source>
</evidence>